<dbReference type="NCBIfam" id="TIGR03788">
    <property type="entry name" value="marine_srt_targ"/>
    <property type="match status" value="1"/>
</dbReference>
<feature type="transmembrane region" description="Helical" evidence="1">
    <location>
        <begin position="629"/>
        <end position="648"/>
    </location>
</feature>
<gene>
    <name evidence="5" type="ORF">GCU85_01630</name>
</gene>
<feature type="domain" description="VWFA" evidence="3">
    <location>
        <begin position="299"/>
        <end position="469"/>
    </location>
</feature>
<comment type="caution">
    <text evidence="5">The sequence shown here is derived from an EMBL/GenBank/DDBJ whole genome shotgun (WGS) entry which is preliminary data.</text>
</comment>
<dbReference type="SMART" id="SM00609">
    <property type="entry name" value="VIT"/>
    <property type="match status" value="1"/>
</dbReference>
<dbReference type="InterPro" id="IPR022440">
    <property type="entry name" value="CHP03788"/>
</dbReference>
<dbReference type="Pfam" id="PF13768">
    <property type="entry name" value="VWA_3"/>
    <property type="match status" value="1"/>
</dbReference>
<dbReference type="AlphaFoldDB" id="A0A6N7ERD6"/>
<dbReference type="RefSeq" id="WP_152808689.1">
    <property type="nucleotide sequence ID" value="NZ_WHNW01000002.1"/>
</dbReference>
<feature type="domain" description="VIT" evidence="4">
    <location>
        <begin position="33"/>
        <end position="161"/>
    </location>
</feature>
<evidence type="ECO:0000256" key="1">
    <source>
        <dbReference type="SAM" id="Phobius"/>
    </source>
</evidence>
<dbReference type="Gene3D" id="3.40.50.410">
    <property type="entry name" value="von Willebrand factor, type A domain"/>
    <property type="match status" value="1"/>
</dbReference>
<dbReference type="Proteomes" id="UP000471298">
    <property type="component" value="Unassembled WGS sequence"/>
</dbReference>
<dbReference type="Pfam" id="PF08487">
    <property type="entry name" value="VIT"/>
    <property type="match status" value="1"/>
</dbReference>
<keyword evidence="2" id="KW-0732">Signal</keyword>
<dbReference type="SMART" id="SM00327">
    <property type="entry name" value="VWA"/>
    <property type="match status" value="1"/>
</dbReference>
<feature type="chain" id="PRO_5026709698" evidence="2">
    <location>
        <begin position="25"/>
        <end position="659"/>
    </location>
</feature>
<reference evidence="5 6" key="1">
    <citation type="submission" date="2019-10" db="EMBL/GenBank/DDBJ databases">
        <title>Cardiobacteriales fam. a chemoheterotrophic member of the order Cardiobacteriales, and proposal of Cardiobacteriales fam. nov.</title>
        <authorList>
            <person name="Wang C."/>
        </authorList>
    </citation>
    <scope>NUCLEOTIDE SEQUENCE [LARGE SCALE GENOMIC DNA]</scope>
    <source>
        <strain evidence="5 6">ML27</strain>
    </source>
</reference>
<feature type="signal peptide" evidence="2">
    <location>
        <begin position="1"/>
        <end position="24"/>
    </location>
</feature>
<evidence type="ECO:0000313" key="5">
    <source>
        <dbReference type="EMBL" id="MPV85434.1"/>
    </source>
</evidence>
<keyword evidence="1" id="KW-0472">Membrane</keyword>
<sequence length="659" mass="72792">MQINRIFIRSTLLISSVIIQLTHAANNDNMTARLMLADQSNQFNQPALLLNTEISGEINGMIATMTLTQTFQNTSNEWMNGQYEFPLSDKATIDSLTMTTDNTVIRGIVKEKAQAKLAFEAAKDKGKKASLLTQSRPNLFTMSLANIAPNAEVITEITWITMVDYRNGQFSLRLPTTFTPRYSAQRLDTGAGDFAFATHMNETDTHQFSLNLHLALNLPIENIHSATHDIRVDSIGDSHQIELSNGTEPLNRDMVIHWEPMAGFKPSAAIASEQQDDAYYYAMMIMPPVKNIVSTLPKAVTFIIDTSGSMAGDSIQQAKRGLLAGLDSLSGQDVFNIVAFDSHATRLFDEAQTTNSHHMATARRFVNQLQADGGTEMLPALQLAFSQPENLGYLQQIIFITDGAVANEAQLFNYLSKHLGDGRLFTVGIGSAPNQHFMSGAAKYGRGSTINIANLNEVDTEMTALFDKISRPMMRDISIDLPFNDSVEIYPKKIPDLYTAEPILLTLKSANPIDVVRINGKLGDENWASEVNTDSPNSGQTKNIHKIWAKNKIADFNEQSVLYSLPLDDFKDDIIHIGIAHQIVTPFTAFVAIEEKISKPTNEMAKSETIANLAPKNSLLYAPSTATNATLQLLIGLLFLTLAMIYYFKNAEKQDKVAP</sequence>
<evidence type="ECO:0000259" key="4">
    <source>
        <dbReference type="PROSITE" id="PS51468"/>
    </source>
</evidence>
<accession>A0A6N7ERD6</accession>
<evidence type="ECO:0000256" key="2">
    <source>
        <dbReference type="SAM" id="SignalP"/>
    </source>
</evidence>
<protein>
    <submittedName>
        <fullName evidence="5">Marine proteobacterial sortase target protein</fullName>
    </submittedName>
</protein>
<organism evidence="5 6">
    <name type="scientific">Ostreibacterium oceani</name>
    <dbReference type="NCBI Taxonomy" id="2654998"/>
    <lineage>
        <taxon>Bacteria</taxon>
        <taxon>Pseudomonadati</taxon>
        <taxon>Pseudomonadota</taxon>
        <taxon>Gammaproteobacteria</taxon>
        <taxon>Cardiobacteriales</taxon>
        <taxon>Ostreibacteriaceae</taxon>
        <taxon>Ostreibacterium</taxon>
    </lineage>
</organism>
<dbReference type="InterPro" id="IPR013694">
    <property type="entry name" value="VIT"/>
</dbReference>
<keyword evidence="6" id="KW-1185">Reference proteome</keyword>
<name>A0A6N7ERD6_9GAMM</name>
<dbReference type="EMBL" id="WHNW01000002">
    <property type="protein sequence ID" value="MPV85434.1"/>
    <property type="molecule type" value="Genomic_DNA"/>
</dbReference>
<dbReference type="InterPro" id="IPR002035">
    <property type="entry name" value="VWF_A"/>
</dbReference>
<keyword evidence="1" id="KW-0812">Transmembrane</keyword>
<keyword evidence="1" id="KW-1133">Transmembrane helix</keyword>
<dbReference type="InterPro" id="IPR036465">
    <property type="entry name" value="vWFA_dom_sf"/>
</dbReference>
<dbReference type="SUPFAM" id="SSF53300">
    <property type="entry name" value="vWA-like"/>
    <property type="match status" value="1"/>
</dbReference>
<dbReference type="PANTHER" id="PTHR45737:SF6">
    <property type="entry name" value="VON WILLEBRAND FACTOR A DOMAIN-CONTAINING PROTEIN 5A"/>
    <property type="match status" value="1"/>
</dbReference>
<dbReference type="PROSITE" id="PS50234">
    <property type="entry name" value="VWFA"/>
    <property type="match status" value="1"/>
</dbReference>
<evidence type="ECO:0000313" key="6">
    <source>
        <dbReference type="Proteomes" id="UP000471298"/>
    </source>
</evidence>
<dbReference type="PROSITE" id="PS51468">
    <property type="entry name" value="VIT"/>
    <property type="match status" value="1"/>
</dbReference>
<dbReference type="PANTHER" id="PTHR45737">
    <property type="entry name" value="VON WILLEBRAND FACTOR A DOMAIN-CONTAINING PROTEIN 5A"/>
    <property type="match status" value="1"/>
</dbReference>
<dbReference type="InParanoid" id="A0A6N7ERD6"/>
<proteinExistence type="predicted"/>
<evidence type="ECO:0000259" key="3">
    <source>
        <dbReference type="PROSITE" id="PS50234"/>
    </source>
</evidence>